<feature type="compositionally biased region" description="Low complexity" evidence="1">
    <location>
        <begin position="732"/>
        <end position="742"/>
    </location>
</feature>
<feature type="compositionally biased region" description="Basic and acidic residues" evidence="1">
    <location>
        <begin position="293"/>
        <end position="308"/>
    </location>
</feature>
<feature type="compositionally biased region" description="Basic residues" evidence="1">
    <location>
        <begin position="141"/>
        <end position="150"/>
    </location>
</feature>
<dbReference type="EMBL" id="MNPL01026395">
    <property type="protein sequence ID" value="OQR68004.1"/>
    <property type="molecule type" value="Genomic_DNA"/>
</dbReference>
<feature type="compositionally biased region" description="Polar residues" evidence="1">
    <location>
        <begin position="762"/>
        <end position="773"/>
    </location>
</feature>
<evidence type="ECO:0000256" key="1">
    <source>
        <dbReference type="SAM" id="MobiDB-lite"/>
    </source>
</evidence>
<dbReference type="Proteomes" id="UP000192247">
    <property type="component" value="Unassembled WGS sequence"/>
</dbReference>
<feature type="compositionally biased region" description="Polar residues" evidence="1">
    <location>
        <begin position="385"/>
        <end position="400"/>
    </location>
</feature>
<comment type="caution">
    <text evidence="2">The sequence shown here is derived from an EMBL/GenBank/DDBJ whole genome shotgun (WGS) entry which is preliminary data.</text>
</comment>
<feature type="compositionally biased region" description="Low complexity" evidence="1">
    <location>
        <begin position="649"/>
        <end position="663"/>
    </location>
</feature>
<gene>
    <name evidence="2" type="ORF">BIW11_02091</name>
</gene>
<feature type="compositionally biased region" description="Low complexity" evidence="1">
    <location>
        <begin position="871"/>
        <end position="881"/>
    </location>
</feature>
<feature type="compositionally biased region" description="Basic and acidic residues" evidence="1">
    <location>
        <begin position="161"/>
        <end position="174"/>
    </location>
</feature>
<protein>
    <submittedName>
        <fullName evidence="2">Uncharacterized protein</fullName>
    </submittedName>
</protein>
<feature type="compositionally biased region" description="Polar residues" evidence="1">
    <location>
        <begin position="613"/>
        <end position="634"/>
    </location>
</feature>
<feature type="region of interest" description="Disordered" evidence="1">
    <location>
        <begin position="546"/>
        <end position="671"/>
    </location>
</feature>
<feature type="region of interest" description="Disordered" evidence="1">
    <location>
        <begin position="203"/>
        <end position="316"/>
    </location>
</feature>
<dbReference type="AlphaFoldDB" id="A0A1V9X3D6"/>
<feature type="compositionally biased region" description="Basic and acidic residues" evidence="1">
    <location>
        <begin position="548"/>
        <end position="562"/>
    </location>
</feature>
<sequence>MGNSNSQQLHLQLENHDKIFGGLHRERSWIAGLGGHHSLGPHHQLQSHGHLIVPLTDAVIQRKMLRNTENGQILQNEGTISQRRRSMRHTDDGPFTLNPNRRTLSDSDLSRKAFDYTPHPDGDQHQSQTQKSVIAISPSKAKIKLRKNKGKAPEPPTSGLEHARDSRDARDSMQRRFVRSNSSLCPRTWEHEFNSLNIIDNRSSRADSRADSRESRSRCNGENADGSTRIHGGHSGTHKPASNRLARPEVGLLRRSAHEKPATGSTKSTTSIVSQRGSGARTPTNSSKTPTKAKSDSASKAAKREISDTPKPAPVKPQFYFSNIDALKKEMPKANGIVTKDKASTKVVSVSKSTTAAKCAHGTEVTGKMATKEMTKPASKDTKPLLSTTADLHPSPQNARNMGKHPPQPARSSLIVTNATNSRITAEQKVTTVAPAKKLPDSLAADSSKDTVRREELLKAQPNQIRQLVVESARSNNSGSLMTNRNSHLRQQMPVNDNVVFKVNPNFGQVPASGAGNPMSFNVPQTASQILDELDATLDNYSALSVGRKSDDSDYCDPDERNLPSPPKAPLPPPPVSTPSAQPSTDVYAPRIPPPKSLEILFRPPSPKEPKSLPQNNLNSVDATSHNGMTSSSVADKPPTPPPIPASWIKSNISRKASISSSSSEDECGVAADPEDVHISVHIRPCLPRRPITLTSAGLTPSRFSPTHAWKSLDPAGSDGDRNSEGHKSLSDCELNFSSSSSSDEDRKEEETPLKAHLSVDSGITSGYSNPHTHWTPKEDLIDTDTESIGGTEPADISSCMFSLPNQARFTLPSMFLSQNSTGGVDSNWSFKSGPNSLQQKSQSFVYLPPPKNGESSIIVRRTDTTGSGGSSRRLTSAGRSANHPSLTMGGPAAVGAGMLSLNVEITPPGNRQTPHAADDPLLEAERLREKEHKWMQKVEEEFRKRRERDRLQLQEQMEQMHKMEQMQQMELVTSLSYGLGLGVTSVRPDPEGGCDQLQVR</sequence>
<proteinExistence type="predicted"/>
<feature type="region of interest" description="Disordered" evidence="1">
    <location>
        <begin position="76"/>
        <end position="179"/>
    </location>
</feature>
<feature type="compositionally biased region" description="Basic and acidic residues" evidence="1">
    <location>
        <begin position="103"/>
        <end position="124"/>
    </location>
</feature>
<feature type="region of interest" description="Disordered" evidence="1">
    <location>
        <begin position="368"/>
        <end position="412"/>
    </location>
</feature>
<feature type="compositionally biased region" description="Basic and acidic residues" evidence="1">
    <location>
        <begin position="370"/>
        <end position="383"/>
    </location>
</feature>
<feature type="region of interest" description="Disordered" evidence="1">
    <location>
        <begin position="697"/>
        <end position="779"/>
    </location>
</feature>
<reference evidence="2 3" key="1">
    <citation type="journal article" date="2017" name="Gigascience">
        <title>Draft genome of the honey bee ectoparasitic mite, Tropilaelaps mercedesae, is shaped by the parasitic life history.</title>
        <authorList>
            <person name="Dong X."/>
            <person name="Armstrong S.D."/>
            <person name="Xia D."/>
            <person name="Makepeace B.L."/>
            <person name="Darby A.C."/>
            <person name="Kadowaki T."/>
        </authorList>
    </citation>
    <scope>NUCLEOTIDE SEQUENCE [LARGE SCALE GENOMIC DNA]</scope>
    <source>
        <strain evidence="2">Wuxi-XJTLU</strain>
    </source>
</reference>
<name>A0A1V9X3D6_9ACAR</name>
<organism evidence="2 3">
    <name type="scientific">Tropilaelaps mercedesae</name>
    <dbReference type="NCBI Taxonomy" id="418985"/>
    <lineage>
        <taxon>Eukaryota</taxon>
        <taxon>Metazoa</taxon>
        <taxon>Ecdysozoa</taxon>
        <taxon>Arthropoda</taxon>
        <taxon>Chelicerata</taxon>
        <taxon>Arachnida</taxon>
        <taxon>Acari</taxon>
        <taxon>Parasitiformes</taxon>
        <taxon>Mesostigmata</taxon>
        <taxon>Gamasina</taxon>
        <taxon>Dermanyssoidea</taxon>
        <taxon>Laelapidae</taxon>
        <taxon>Tropilaelaps</taxon>
    </lineage>
</organism>
<dbReference type="InParanoid" id="A0A1V9X3D6"/>
<feature type="compositionally biased region" description="Pro residues" evidence="1">
    <location>
        <begin position="564"/>
        <end position="577"/>
    </location>
</feature>
<feature type="compositionally biased region" description="Polar residues" evidence="1">
    <location>
        <begin position="263"/>
        <end position="285"/>
    </location>
</feature>
<feature type="compositionally biased region" description="Basic and acidic residues" evidence="1">
    <location>
        <begin position="744"/>
        <end position="754"/>
    </location>
</feature>
<evidence type="ECO:0000313" key="2">
    <source>
        <dbReference type="EMBL" id="OQR68004.1"/>
    </source>
</evidence>
<accession>A0A1V9X3D6</accession>
<feature type="compositionally biased region" description="Basic and acidic residues" evidence="1">
    <location>
        <begin position="719"/>
        <end position="731"/>
    </location>
</feature>
<evidence type="ECO:0000313" key="3">
    <source>
        <dbReference type="Proteomes" id="UP000192247"/>
    </source>
</evidence>
<feature type="compositionally biased region" description="Basic and acidic residues" evidence="1">
    <location>
        <begin position="203"/>
        <end position="219"/>
    </location>
</feature>
<keyword evidence="3" id="KW-1185">Reference proteome</keyword>
<feature type="region of interest" description="Disordered" evidence="1">
    <location>
        <begin position="862"/>
        <end position="887"/>
    </location>
</feature>
<dbReference type="OrthoDB" id="6513327at2759"/>